<sequence length="215" mass="23916">MSFMSDYDATPEGLLGAASRFDAYFDVYGLSLKQEADEVQRTVTLIARSPVSPCAKALALNLARFQPRSVEVNVIFSQIAPADELESFVRSLANACGEAPEIIVRWAKNRALLDAHERLTLGRTLCWTGDSMRRSEDTRSAIDRVEDCTPLVLAEAIASFSALWRASVPLPRMAFAPVREPALARAVASSPMMETPMSLEANIVRLDEYLRWRRH</sequence>
<evidence type="ECO:0000313" key="2">
    <source>
        <dbReference type="Proteomes" id="UP000623250"/>
    </source>
</evidence>
<proteinExistence type="predicted"/>
<gene>
    <name evidence="1" type="ORF">JDN41_03525</name>
</gene>
<protein>
    <submittedName>
        <fullName evidence="1">Uncharacterized protein</fullName>
    </submittedName>
</protein>
<dbReference type="AlphaFoldDB" id="A0A8I1KL08"/>
<organism evidence="1 2">
    <name type="scientific">Rhodomicrobium udaipurense</name>
    <dbReference type="NCBI Taxonomy" id="1202716"/>
    <lineage>
        <taxon>Bacteria</taxon>
        <taxon>Pseudomonadati</taxon>
        <taxon>Pseudomonadota</taxon>
        <taxon>Alphaproteobacteria</taxon>
        <taxon>Hyphomicrobiales</taxon>
        <taxon>Hyphomicrobiaceae</taxon>
        <taxon>Rhodomicrobium</taxon>
    </lineage>
</organism>
<comment type="caution">
    <text evidence="1">The sequence shown here is derived from an EMBL/GenBank/DDBJ whole genome shotgun (WGS) entry which is preliminary data.</text>
</comment>
<keyword evidence="2" id="KW-1185">Reference proteome</keyword>
<dbReference type="Proteomes" id="UP000623250">
    <property type="component" value="Unassembled WGS sequence"/>
</dbReference>
<dbReference type="EMBL" id="JAEMUK010000008">
    <property type="protein sequence ID" value="MBJ7542623.1"/>
    <property type="molecule type" value="Genomic_DNA"/>
</dbReference>
<evidence type="ECO:0000313" key="1">
    <source>
        <dbReference type="EMBL" id="MBJ7542623.1"/>
    </source>
</evidence>
<name>A0A8I1KL08_9HYPH</name>
<reference evidence="1 2" key="1">
    <citation type="submission" date="2020-12" db="EMBL/GenBank/DDBJ databases">
        <title>Revised draft genomes of Rhodomicrobium vannielii ATCC 17100 and Rhodomicrobium udaipurense JA643.</title>
        <authorList>
            <person name="Conners E.M."/>
            <person name="Davenport E.J."/>
            <person name="Bose A."/>
        </authorList>
    </citation>
    <scope>NUCLEOTIDE SEQUENCE [LARGE SCALE GENOMIC DNA]</scope>
    <source>
        <strain evidence="1 2">JA643</strain>
    </source>
</reference>
<dbReference type="RefSeq" id="WP_155955159.1">
    <property type="nucleotide sequence ID" value="NZ_JAEMUK010000008.1"/>
</dbReference>
<accession>A0A8I1KL08</accession>